<dbReference type="PROSITE" id="PS51175">
    <property type="entry name" value="CBM6"/>
    <property type="match status" value="4"/>
</dbReference>
<comment type="similarity">
    <text evidence="1">Belongs to the glycosyl hydrolase 43 family.</text>
</comment>
<proteinExistence type="inferred from homology"/>
<evidence type="ECO:0000256" key="2">
    <source>
        <dbReference type="ARBA" id="ARBA00022729"/>
    </source>
</evidence>
<dbReference type="Gene3D" id="2.60.120.560">
    <property type="entry name" value="Exo-inulinase, domain 1"/>
    <property type="match status" value="2"/>
</dbReference>
<feature type="domain" description="CBM6" evidence="6">
    <location>
        <begin position="994"/>
        <end position="1120"/>
    </location>
</feature>
<dbReference type="InterPro" id="IPR008979">
    <property type="entry name" value="Galactose-bd-like_sf"/>
</dbReference>
<keyword evidence="4" id="KW-0326">Glycosidase</keyword>
<evidence type="ECO:0000256" key="1">
    <source>
        <dbReference type="ARBA" id="ARBA00009865"/>
    </source>
</evidence>
<dbReference type="EMBL" id="JAGDEL010000020">
    <property type="protein sequence ID" value="MBO1514149.1"/>
    <property type="molecule type" value="Genomic_DNA"/>
</dbReference>
<feature type="domain" description="CBM6" evidence="6">
    <location>
        <begin position="694"/>
        <end position="820"/>
    </location>
</feature>
<dbReference type="SUPFAM" id="SSF75005">
    <property type="entry name" value="Arabinanase/levansucrase/invertase"/>
    <property type="match status" value="1"/>
</dbReference>
<reference evidence="7 8" key="1">
    <citation type="submission" date="2021-03" db="EMBL/GenBank/DDBJ databases">
        <title>Whole genome sequence of Metabacillus bambusae BG109.</title>
        <authorList>
            <person name="Jeong J.W."/>
        </authorList>
    </citation>
    <scope>NUCLEOTIDE SEQUENCE [LARGE SCALE GENOMIC DNA]</scope>
    <source>
        <strain evidence="7 8">BG109</strain>
    </source>
</reference>
<organism evidence="7 8">
    <name type="scientific">Metabacillus bambusae</name>
    <dbReference type="NCBI Taxonomy" id="2795218"/>
    <lineage>
        <taxon>Bacteria</taxon>
        <taxon>Bacillati</taxon>
        <taxon>Bacillota</taxon>
        <taxon>Bacilli</taxon>
        <taxon>Bacillales</taxon>
        <taxon>Bacillaceae</taxon>
        <taxon>Metabacillus</taxon>
    </lineage>
</organism>
<evidence type="ECO:0000256" key="4">
    <source>
        <dbReference type="ARBA" id="ARBA00023295"/>
    </source>
</evidence>
<dbReference type="CDD" id="cd04080">
    <property type="entry name" value="CBM6_cellulase-like"/>
    <property type="match status" value="4"/>
</dbReference>
<protein>
    <submittedName>
        <fullName evidence="7">Carbohydrate-binding protein</fullName>
    </submittedName>
</protein>
<dbReference type="InterPro" id="IPR054470">
    <property type="entry name" value="FIMAH_dom"/>
</dbReference>
<dbReference type="InterPro" id="IPR023296">
    <property type="entry name" value="Glyco_hydro_beta-prop_sf"/>
</dbReference>
<dbReference type="SUPFAM" id="SSF49785">
    <property type="entry name" value="Galactose-binding domain-like"/>
    <property type="match status" value="4"/>
</dbReference>
<keyword evidence="8" id="KW-1185">Reference proteome</keyword>
<dbReference type="Gene3D" id="2.115.10.20">
    <property type="entry name" value="Glycosyl hydrolase domain, family 43"/>
    <property type="match status" value="1"/>
</dbReference>
<evidence type="ECO:0000313" key="8">
    <source>
        <dbReference type="Proteomes" id="UP000663981"/>
    </source>
</evidence>
<dbReference type="InterPro" id="IPR010496">
    <property type="entry name" value="AL/BT2_dom"/>
</dbReference>
<accession>A0ABS3N828</accession>
<dbReference type="CDD" id="cd08991">
    <property type="entry name" value="GH43_HoAraf43-like"/>
    <property type="match status" value="1"/>
</dbReference>
<dbReference type="InterPro" id="IPR005084">
    <property type="entry name" value="CBM6"/>
</dbReference>
<evidence type="ECO:0000313" key="7">
    <source>
        <dbReference type="EMBL" id="MBO1514149.1"/>
    </source>
</evidence>
<keyword evidence="2 5" id="KW-0732">Signal</keyword>
<feature type="domain" description="CBM6" evidence="6">
    <location>
        <begin position="517"/>
        <end position="635"/>
    </location>
</feature>
<name>A0ABS3N828_9BACI</name>
<feature type="chain" id="PRO_5047132657" evidence="5">
    <location>
        <begin position="24"/>
        <end position="1377"/>
    </location>
</feature>
<dbReference type="InterPro" id="IPR006584">
    <property type="entry name" value="Cellulose-bd_IV"/>
</dbReference>
<evidence type="ECO:0000256" key="5">
    <source>
        <dbReference type="SAM" id="SignalP"/>
    </source>
</evidence>
<dbReference type="Pfam" id="PF04616">
    <property type="entry name" value="Glyco_hydro_43"/>
    <property type="match status" value="1"/>
</dbReference>
<dbReference type="Pfam" id="PF06439">
    <property type="entry name" value="3keto-disac_hyd"/>
    <property type="match status" value="1"/>
</dbReference>
<evidence type="ECO:0000256" key="3">
    <source>
        <dbReference type="ARBA" id="ARBA00022801"/>
    </source>
</evidence>
<evidence type="ECO:0000259" key="6">
    <source>
        <dbReference type="PROSITE" id="PS51175"/>
    </source>
</evidence>
<dbReference type="PANTHER" id="PTHR42812">
    <property type="entry name" value="BETA-XYLOSIDASE"/>
    <property type="match status" value="1"/>
</dbReference>
<dbReference type="Gene3D" id="2.60.120.260">
    <property type="entry name" value="Galactose-binding domain-like"/>
    <property type="match status" value="4"/>
</dbReference>
<dbReference type="SMART" id="SM00606">
    <property type="entry name" value="CBD_IV"/>
    <property type="match status" value="4"/>
</dbReference>
<dbReference type="Proteomes" id="UP000663981">
    <property type="component" value="Unassembled WGS sequence"/>
</dbReference>
<feature type="signal peptide" evidence="5">
    <location>
        <begin position="1"/>
        <end position="23"/>
    </location>
</feature>
<gene>
    <name evidence="7" type="ORF">I7822_21225</name>
</gene>
<feature type="domain" description="CBM6" evidence="6">
    <location>
        <begin position="830"/>
        <end position="970"/>
    </location>
</feature>
<keyword evidence="3" id="KW-0378">Hydrolase</keyword>
<sequence length="1377" mass="153392">MKKILSIVIAFSFVLSLPLSTFAYSNSFKLSESWKWDTGVFYGEGDPYILKHNGTYYLYVSTVDDKSGVKAWKSEDLVNWEYGGLVTKEPTTKAAYAPEVVYWNGHFYMYTSPGGNGHYVYKSSDPLGPFVKQTDNLGMGIDGHVFIDDDGKWYFYSTGNQRIDARPMSDPYTFGHASNTGAEMDGWTEGPTILKRNSKYYMTYTGNHVWNKAYRVDYANSDSPIADFSHEFEQNPILLNTEGSNVGLGHNSVVRGPDLDSEYMVYHSHANPGRYMNLDRIAWNGDKMLVLGPTTTEQPNPDLPDFSERFSHSSSDKNWETINGGNWSIASEMPGWLQQTTINDTNMFKQLTKDSTTSDYTAEFNMKTIEQGSSSNPYFGAVFSYKDESNYGLAVLNPTKNQLETFFIVNGVEQKREDTALPEGYDYSKLHQIRVEKSSSTFKIFIDGMQKQSREIPELDGGKIGYATSDIHAAFGYTAFSNKVNGSNVFDAYKPLPGNIEAVHYNTGGEGVAYHDTTVENSSGKYRSDAVDFKVNSEGGYNVSLNETGEWLNYNVNIAEAGTYNVDLRVSASSEDAQVKLVLDEATDLTGVINIPKTDEWKTLSIEGIELPKGQHKLKVVVENGTFDLSNMEFKEHKQVKELASNFDDGTSNGWEEIEGFWTVKTNKPSSFDAYKPIPGSIGAAYYITGGEGIAYHETTAKNIGGVLRGDAVDIRNNPKGGTAVGWNQTGEWFKYNVSIKEAGLYNVQLNTATTFNNAKVRLWLDDETDLTDVLEVPNTGDWNNWQPVIKKGITLPEGEHTIKVEIFEGEFDFTGLEFTSFDIHKPVPGIIEAEEYNLGGEGVGFHDSTMGNSGDKYREDSVDIRVNPEGGYAVTSNQTGEWLAYDVNIEEAGTYGLDILTSAIEDGGKVKLLLDDEIDLTGEISIPNTGDWNSWQTISLQNVSLPAGKHTIKLVTLEGGFDFSRLTLHRFDHHKKLPGKIMAADYLTGGEGVGYHDLTPENIGGKYRRDSVDIRVNPEGGYNVGWNQAGEWLKYNIDIEKEDNYQVDIKVATELEGSQIRLWLDDTVDLTGIIDVPKTGGWDNWESVIKENVSLPAGKHTVKVEMVKGEFDFRSIDFTLENGKEPPAVEGEYSTSPGTFAKSVIGDSKWKDYSVEADINIGAGTGDGGLIFRVNNPANGIELGQNNPDFMQGYVAYINKEGVHLGKFNYNWTYLKGAEISEPLNTWQHLKVVAKGNNIKIFVGDDDIPKIDYTDNSSTAFTQGKVGLRSNYNYTKFDNFVLHPIETTHSSIKNDLDTMTEAGDVAHSVNKKLTNKLNQSTHHLDKGKFEQSIKHLNDFRKIVEKDSGLSENIKQVLESDALRLVRTIEKKMNSNE</sequence>
<comment type="caution">
    <text evidence="7">The sequence shown here is derived from an EMBL/GenBank/DDBJ whole genome shotgun (WGS) entry which is preliminary data.</text>
</comment>
<dbReference type="Pfam" id="PF22888">
    <property type="entry name" value="FIMAH"/>
    <property type="match status" value="1"/>
</dbReference>
<dbReference type="InterPro" id="IPR051795">
    <property type="entry name" value="Glycosyl_Hydrlase_43"/>
</dbReference>
<dbReference type="InterPro" id="IPR006710">
    <property type="entry name" value="Glyco_hydro_43"/>
</dbReference>
<dbReference type="Pfam" id="PF03422">
    <property type="entry name" value="CBM_6"/>
    <property type="match status" value="4"/>
</dbReference>
<dbReference type="PANTHER" id="PTHR42812:SF12">
    <property type="entry name" value="BETA-XYLOSIDASE-RELATED"/>
    <property type="match status" value="1"/>
</dbReference>